<sequence>MPLLSAYPESGHCCVPATFGNAVADIWHRRGRYLAPPWPIFGTAVDQVRTSTSNNVPVFFVVFFPLAELGDFDPRRHNPGYISEFRFVPDQTDALEEKVAQLHKTLIVEQMTGTPAGIVHGVATPLAGYPSRKGFVSTEADPPSTIARGQVPAQAELNFLDRVKWLEMYGVDLHPVLGEDHVEYYIGLTPAGIVVLKNKTKVGNYFWPRIGKVYYKGCFFMLQVKDKN</sequence>
<protein>
    <submittedName>
        <fullName evidence="2">Band 4.1 protein 4A-like</fullName>
    </submittedName>
</protein>
<proteinExistence type="predicted"/>
<dbReference type="Pfam" id="PF09380">
    <property type="entry name" value="FERM_C"/>
    <property type="match status" value="1"/>
</dbReference>
<accession>A0A1V9XMZ5</accession>
<dbReference type="GO" id="GO:0031032">
    <property type="term" value="P:actomyosin structure organization"/>
    <property type="evidence" value="ECO:0007669"/>
    <property type="project" value="TreeGrafter"/>
</dbReference>
<dbReference type="InterPro" id="IPR018980">
    <property type="entry name" value="FERM_PH-like_C"/>
</dbReference>
<evidence type="ECO:0000313" key="2">
    <source>
        <dbReference type="EMBL" id="OQR74879.1"/>
    </source>
</evidence>
<dbReference type="InterPro" id="IPR011993">
    <property type="entry name" value="PH-like_dom_sf"/>
</dbReference>
<evidence type="ECO:0000313" key="3">
    <source>
        <dbReference type="Proteomes" id="UP000192247"/>
    </source>
</evidence>
<dbReference type="InterPro" id="IPR000299">
    <property type="entry name" value="FERM_domain"/>
</dbReference>
<dbReference type="PANTHER" id="PTHR23280">
    <property type="entry name" value="4.1 G PROTEIN"/>
    <property type="match status" value="1"/>
</dbReference>
<reference evidence="2 3" key="1">
    <citation type="journal article" date="2017" name="Gigascience">
        <title>Draft genome of the honey bee ectoparasitic mite, Tropilaelaps mercedesae, is shaped by the parasitic life history.</title>
        <authorList>
            <person name="Dong X."/>
            <person name="Armstrong S.D."/>
            <person name="Xia D."/>
            <person name="Makepeace B.L."/>
            <person name="Darby A.C."/>
            <person name="Kadowaki T."/>
        </authorList>
    </citation>
    <scope>NUCLEOTIDE SEQUENCE [LARGE SCALE GENOMIC DNA]</scope>
    <source>
        <strain evidence="2">Wuxi-XJTLU</strain>
    </source>
</reference>
<organism evidence="2 3">
    <name type="scientific">Tropilaelaps mercedesae</name>
    <dbReference type="NCBI Taxonomy" id="418985"/>
    <lineage>
        <taxon>Eukaryota</taxon>
        <taxon>Metazoa</taxon>
        <taxon>Ecdysozoa</taxon>
        <taxon>Arthropoda</taxon>
        <taxon>Chelicerata</taxon>
        <taxon>Arachnida</taxon>
        <taxon>Acari</taxon>
        <taxon>Parasitiformes</taxon>
        <taxon>Mesostigmata</taxon>
        <taxon>Gamasina</taxon>
        <taxon>Dermanyssoidea</taxon>
        <taxon>Laelapidae</taxon>
        <taxon>Tropilaelaps</taxon>
    </lineage>
</organism>
<dbReference type="PANTHER" id="PTHR23280:SF4">
    <property type="entry name" value="BAND 4.1-LIKE PROTEIN 4A"/>
    <property type="match status" value="1"/>
</dbReference>
<dbReference type="Gene3D" id="1.20.80.10">
    <property type="match status" value="1"/>
</dbReference>
<dbReference type="OrthoDB" id="6235974at2759"/>
<name>A0A1V9XMZ5_9ACAR</name>
<dbReference type="CDD" id="cd14473">
    <property type="entry name" value="FERM_B-lobe"/>
    <property type="match status" value="1"/>
</dbReference>
<dbReference type="STRING" id="418985.A0A1V9XMZ5"/>
<comment type="caution">
    <text evidence="2">The sequence shown here is derived from an EMBL/GenBank/DDBJ whole genome shotgun (WGS) entry which is preliminary data.</text>
</comment>
<evidence type="ECO:0000259" key="1">
    <source>
        <dbReference type="PROSITE" id="PS50057"/>
    </source>
</evidence>
<dbReference type="GO" id="GO:0005856">
    <property type="term" value="C:cytoskeleton"/>
    <property type="evidence" value="ECO:0007669"/>
    <property type="project" value="TreeGrafter"/>
</dbReference>
<dbReference type="InterPro" id="IPR014352">
    <property type="entry name" value="FERM/acyl-CoA-bd_prot_sf"/>
</dbReference>
<dbReference type="PROSITE" id="PS50057">
    <property type="entry name" value="FERM_3"/>
    <property type="match status" value="1"/>
</dbReference>
<gene>
    <name evidence="2" type="ORF">BIW11_08788</name>
</gene>
<dbReference type="SUPFAM" id="SSF50729">
    <property type="entry name" value="PH domain-like"/>
    <property type="match status" value="1"/>
</dbReference>
<dbReference type="Gene3D" id="2.30.29.30">
    <property type="entry name" value="Pleckstrin-homology domain (PH domain)/Phosphotyrosine-binding domain (PTB)"/>
    <property type="match status" value="1"/>
</dbReference>
<dbReference type="AlphaFoldDB" id="A0A1V9XMZ5"/>
<dbReference type="InterPro" id="IPR019748">
    <property type="entry name" value="FERM_central"/>
</dbReference>
<dbReference type="Proteomes" id="UP000192247">
    <property type="component" value="Unassembled WGS sequence"/>
</dbReference>
<dbReference type="SUPFAM" id="SSF47031">
    <property type="entry name" value="Second domain of FERM"/>
    <property type="match status" value="1"/>
</dbReference>
<keyword evidence="3" id="KW-1185">Reference proteome</keyword>
<dbReference type="EMBL" id="MNPL01007219">
    <property type="protein sequence ID" value="OQR74879.1"/>
    <property type="molecule type" value="Genomic_DNA"/>
</dbReference>
<feature type="domain" description="FERM" evidence="1">
    <location>
        <begin position="1"/>
        <end position="228"/>
    </location>
</feature>
<feature type="non-terminal residue" evidence="2">
    <location>
        <position position="228"/>
    </location>
</feature>
<dbReference type="InterPro" id="IPR035963">
    <property type="entry name" value="FERM_2"/>
</dbReference>
<dbReference type="InParanoid" id="A0A1V9XMZ5"/>